<dbReference type="Proteomes" id="UP001143349">
    <property type="component" value="Unassembled WGS sequence"/>
</dbReference>
<dbReference type="AlphaFoldDB" id="A0AAD3RTV5"/>
<gene>
    <name evidence="1" type="ORF">GCM10017635_24040</name>
</gene>
<comment type="caution">
    <text evidence="1">The sequence shown here is derived from an EMBL/GenBank/DDBJ whole genome shotgun (WGS) entry which is preliminary data.</text>
</comment>
<accession>A0AAD3RTV5</accession>
<reference evidence="1" key="1">
    <citation type="journal article" date="2014" name="Int. J. Syst. Evol. Microbiol.">
        <title>Complete genome sequence of Corynebacterium casei LMG S-19264T (=DSM 44701T), isolated from a smear-ripened cheese.</title>
        <authorList>
            <consortium name="US DOE Joint Genome Institute (JGI-PGF)"/>
            <person name="Walter F."/>
            <person name="Albersmeier A."/>
            <person name="Kalinowski J."/>
            <person name="Ruckert C."/>
        </authorList>
    </citation>
    <scope>NUCLEOTIDE SEQUENCE</scope>
    <source>
        <strain evidence="1">VKM B-2222</strain>
    </source>
</reference>
<dbReference type="RefSeq" id="WP_085501758.1">
    <property type="nucleotide sequence ID" value="NZ_BSFH01000031.1"/>
</dbReference>
<evidence type="ECO:0000313" key="2">
    <source>
        <dbReference type="Proteomes" id="UP001143349"/>
    </source>
</evidence>
<evidence type="ECO:0000313" key="1">
    <source>
        <dbReference type="EMBL" id="GLK64933.1"/>
    </source>
</evidence>
<keyword evidence="2" id="KW-1185">Reference proteome</keyword>
<dbReference type="EMBL" id="BSFH01000031">
    <property type="protein sequence ID" value="GLK64933.1"/>
    <property type="molecule type" value="Genomic_DNA"/>
</dbReference>
<protein>
    <submittedName>
        <fullName evidence="1">Uncharacterized protein</fullName>
    </submittedName>
</protein>
<reference evidence="1" key="2">
    <citation type="submission" date="2023-01" db="EMBL/GenBank/DDBJ databases">
        <authorList>
            <person name="Sun Q."/>
            <person name="Evtushenko L."/>
        </authorList>
    </citation>
    <scope>NUCLEOTIDE SEQUENCE</scope>
    <source>
        <strain evidence="1">VKM B-2222</strain>
    </source>
</reference>
<proteinExistence type="predicted"/>
<sequence length="192" mass="20868">MLDAEGIAALFTREGQYLCARWGRPVAPVIFGLTDESLAVFRDATRAVLAHARHPIADTDPEMGANMLTFFVRDWDELQGIPDLDRLTGQSGLPERLKASAADQYRLFRFDADGAIRACMAFVNMGGALADAHPGQLAETLAVRAMLSFTRDVVPTPELASLIRAAYDPVMPAVATDPSHALRLAARMDREG</sequence>
<organism evidence="1 2">
    <name type="scientific">Paracoccus kondratievae</name>
    <dbReference type="NCBI Taxonomy" id="135740"/>
    <lineage>
        <taxon>Bacteria</taxon>
        <taxon>Pseudomonadati</taxon>
        <taxon>Pseudomonadota</taxon>
        <taxon>Alphaproteobacteria</taxon>
        <taxon>Rhodobacterales</taxon>
        <taxon>Paracoccaceae</taxon>
        <taxon>Paracoccus</taxon>
    </lineage>
</organism>
<name>A0AAD3RTV5_9RHOB</name>